<evidence type="ECO:0000313" key="5">
    <source>
        <dbReference type="Proteomes" id="UP000515917"/>
    </source>
</evidence>
<proteinExistence type="inferred from homology"/>
<keyword evidence="2" id="KW-0449">Lipoprotein</keyword>
<dbReference type="InterPro" id="IPR012674">
    <property type="entry name" value="Calycin"/>
</dbReference>
<dbReference type="PROSITE" id="PS00213">
    <property type="entry name" value="LIPOCALIN"/>
    <property type="match status" value="1"/>
</dbReference>
<dbReference type="KEGG" id="ifl:C1H71_06030"/>
<evidence type="ECO:0000256" key="1">
    <source>
        <dbReference type="ARBA" id="ARBA00006889"/>
    </source>
</evidence>
<dbReference type="AlphaFoldDB" id="A0A7G3G7Z1"/>
<protein>
    <recommendedName>
        <fullName evidence="2">Outer membrane lipoprotein Blc</fullName>
    </recommendedName>
</protein>
<gene>
    <name evidence="4" type="ORF">C1H71_06030</name>
</gene>
<dbReference type="Gene3D" id="2.40.128.20">
    <property type="match status" value="1"/>
</dbReference>
<dbReference type="Proteomes" id="UP000515917">
    <property type="component" value="Chromosome"/>
</dbReference>
<dbReference type="GO" id="GO:0009279">
    <property type="term" value="C:cell outer membrane"/>
    <property type="evidence" value="ECO:0007669"/>
    <property type="project" value="UniProtKB-SubCell"/>
</dbReference>
<evidence type="ECO:0000256" key="2">
    <source>
        <dbReference type="PIRNR" id="PIRNR036893"/>
    </source>
</evidence>
<dbReference type="SUPFAM" id="SSF50814">
    <property type="entry name" value="Lipocalins"/>
    <property type="match status" value="1"/>
</dbReference>
<feature type="chain" id="PRO_5029086062" description="Outer membrane lipoprotein Blc" evidence="2">
    <location>
        <begin position="19"/>
        <end position="171"/>
    </location>
</feature>
<dbReference type="PRINTS" id="PR01171">
    <property type="entry name" value="BCTLIPOCALIN"/>
</dbReference>
<comment type="function">
    <text evidence="2">Involved in the storage or transport of lipids necessary for membrane maintenance under stressful conditions. Displays a binding preference for lysophospholipids.</text>
</comment>
<comment type="similarity">
    <text evidence="1 2">Belongs to the calycin superfamily. Lipocalin family.</text>
</comment>
<accession>A0A7G3G7Z1</accession>
<dbReference type="PANTHER" id="PTHR10612:SF34">
    <property type="entry name" value="APOLIPOPROTEIN D"/>
    <property type="match status" value="1"/>
</dbReference>
<keyword evidence="2" id="KW-0998">Cell outer membrane</keyword>
<name>A0A7G3G7Z1_9NEIS</name>
<organism evidence="4 5">
    <name type="scientific">Iodobacter fluviatilis</name>
    <dbReference type="NCBI Taxonomy" id="537"/>
    <lineage>
        <taxon>Bacteria</taxon>
        <taxon>Pseudomonadati</taxon>
        <taxon>Pseudomonadota</taxon>
        <taxon>Betaproteobacteria</taxon>
        <taxon>Neisseriales</taxon>
        <taxon>Chitinibacteraceae</taxon>
        <taxon>Iodobacter</taxon>
    </lineage>
</organism>
<dbReference type="GO" id="GO:0006950">
    <property type="term" value="P:response to stress"/>
    <property type="evidence" value="ECO:0007669"/>
    <property type="project" value="UniProtKB-ARBA"/>
</dbReference>
<dbReference type="GO" id="GO:0008289">
    <property type="term" value="F:lipid binding"/>
    <property type="evidence" value="ECO:0007669"/>
    <property type="project" value="UniProtKB-UniRule"/>
</dbReference>
<keyword evidence="2" id="KW-0446">Lipid-binding</keyword>
<dbReference type="InterPro" id="IPR022272">
    <property type="entry name" value="Lipocalin_CS"/>
</dbReference>
<dbReference type="CDD" id="cd19438">
    <property type="entry name" value="lipocalin_Blc-like"/>
    <property type="match status" value="1"/>
</dbReference>
<dbReference type="RefSeq" id="WP_130105758.1">
    <property type="nucleotide sequence ID" value="NZ_CP025781.1"/>
</dbReference>
<reference evidence="4 5" key="1">
    <citation type="submission" date="2018-01" db="EMBL/GenBank/DDBJ databases">
        <title>Genome sequence of Iodobacter sp. strain PCH194 isolated from Indian Trans-Himalaya.</title>
        <authorList>
            <person name="Kumar V."/>
            <person name="Thakur V."/>
            <person name="Kumar S."/>
            <person name="Singh D."/>
        </authorList>
    </citation>
    <scope>NUCLEOTIDE SEQUENCE [LARGE SCALE GENOMIC DNA]</scope>
    <source>
        <strain evidence="4 5">PCH194</strain>
    </source>
</reference>
<feature type="domain" description="Lipocalin/cytosolic fatty-acid binding" evidence="3">
    <location>
        <begin position="28"/>
        <end position="167"/>
    </location>
</feature>
<dbReference type="PIRSF" id="PIRSF036893">
    <property type="entry name" value="Lipocalin_ApoD"/>
    <property type="match status" value="1"/>
</dbReference>
<dbReference type="InterPro" id="IPR047202">
    <property type="entry name" value="Lipocalin_Blc-like_dom"/>
</dbReference>
<comment type="subunit">
    <text evidence="2">Homodimer.</text>
</comment>
<dbReference type="PANTHER" id="PTHR10612">
    <property type="entry name" value="APOLIPOPROTEIN D"/>
    <property type="match status" value="1"/>
</dbReference>
<comment type="subcellular location">
    <subcellularLocation>
        <location evidence="2">Cell outer membrane</location>
    </subcellularLocation>
</comment>
<dbReference type="InterPro" id="IPR000566">
    <property type="entry name" value="Lipocln_cytosolic_FA-bd_dom"/>
</dbReference>
<evidence type="ECO:0000259" key="3">
    <source>
        <dbReference type="Pfam" id="PF08212"/>
    </source>
</evidence>
<keyword evidence="2" id="KW-0732">Signal</keyword>
<evidence type="ECO:0000313" key="4">
    <source>
        <dbReference type="EMBL" id="QBC43153.1"/>
    </source>
</evidence>
<keyword evidence="2" id="KW-0472">Membrane</keyword>
<dbReference type="EMBL" id="CP025781">
    <property type="protein sequence ID" value="QBC43153.1"/>
    <property type="molecule type" value="Genomic_DNA"/>
</dbReference>
<dbReference type="Pfam" id="PF08212">
    <property type="entry name" value="Lipocalin_2"/>
    <property type="match status" value="1"/>
</dbReference>
<dbReference type="InterPro" id="IPR002446">
    <property type="entry name" value="Lipocalin_bac"/>
</dbReference>
<sequence length="171" mass="19493">MRIFAALLTFALSSSLYAETTANAVPSLDIERYLGRWYEIASFPMYFQRMCVADTTAEYSKQSEDKITVVNRCRKQDGSFAEANGNASVVPHSGNAKLKVSFFWPFSADYWVFGLGDEYQWALVGNPNHKYLWLLSRSQTINNQDLNDALDIAKEQGFDISKLNYTLQRDD</sequence>
<dbReference type="InterPro" id="IPR022271">
    <property type="entry name" value="Lipocalin_ApoD"/>
</dbReference>
<feature type="signal peptide" evidence="2">
    <location>
        <begin position="1"/>
        <end position="18"/>
    </location>
</feature>
<keyword evidence="5" id="KW-1185">Reference proteome</keyword>